<reference evidence="1" key="2">
    <citation type="journal article" date="2015" name="Data Brief">
        <title>Shoot transcriptome of the giant reed, Arundo donax.</title>
        <authorList>
            <person name="Barrero R.A."/>
            <person name="Guerrero F.D."/>
            <person name="Moolhuijzen P."/>
            <person name="Goolsby J.A."/>
            <person name="Tidwell J."/>
            <person name="Bellgard S.E."/>
            <person name="Bellgard M.I."/>
        </authorList>
    </citation>
    <scope>NUCLEOTIDE SEQUENCE</scope>
    <source>
        <tissue evidence="1">Shoot tissue taken approximately 20 cm above the soil surface</tissue>
    </source>
</reference>
<name>A0A0A9F306_ARUDO</name>
<protein>
    <submittedName>
        <fullName evidence="1">Uncharacterized protein</fullName>
    </submittedName>
</protein>
<sequence>MQTNGWYFCYCVGEERTSAAYRSSKKVLHRAWNSGLSWKQGMHISKHDTAPDKLLFHLQPFSFRAERRR</sequence>
<dbReference type="AlphaFoldDB" id="A0A0A9F306"/>
<accession>A0A0A9F306</accession>
<evidence type="ECO:0000313" key="1">
    <source>
        <dbReference type="EMBL" id="JAE02648.1"/>
    </source>
</evidence>
<dbReference type="EMBL" id="GBRH01195248">
    <property type="protein sequence ID" value="JAE02648.1"/>
    <property type="molecule type" value="Transcribed_RNA"/>
</dbReference>
<organism evidence="1">
    <name type="scientific">Arundo donax</name>
    <name type="common">Giant reed</name>
    <name type="synonym">Donax arundinaceus</name>
    <dbReference type="NCBI Taxonomy" id="35708"/>
    <lineage>
        <taxon>Eukaryota</taxon>
        <taxon>Viridiplantae</taxon>
        <taxon>Streptophyta</taxon>
        <taxon>Embryophyta</taxon>
        <taxon>Tracheophyta</taxon>
        <taxon>Spermatophyta</taxon>
        <taxon>Magnoliopsida</taxon>
        <taxon>Liliopsida</taxon>
        <taxon>Poales</taxon>
        <taxon>Poaceae</taxon>
        <taxon>PACMAD clade</taxon>
        <taxon>Arundinoideae</taxon>
        <taxon>Arundineae</taxon>
        <taxon>Arundo</taxon>
    </lineage>
</organism>
<proteinExistence type="predicted"/>
<reference evidence="1" key="1">
    <citation type="submission" date="2014-09" db="EMBL/GenBank/DDBJ databases">
        <authorList>
            <person name="Magalhaes I.L.F."/>
            <person name="Oliveira U."/>
            <person name="Santos F.R."/>
            <person name="Vidigal T.H.D.A."/>
            <person name="Brescovit A.D."/>
            <person name="Santos A.J."/>
        </authorList>
    </citation>
    <scope>NUCLEOTIDE SEQUENCE</scope>
    <source>
        <tissue evidence="1">Shoot tissue taken approximately 20 cm above the soil surface</tissue>
    </source>
</reference>